<comment type="caution">
    <text evidence="4">The sequence shown here is derived from an EMBL/GenBank/DDBJ whole genome shotgun (WGS) entry which is preliminary data.</text>
</comment>
<proteinExistence type="predicted"/>
<evidence type="ECO:0000259" key="3">
    <source>
        <dbReference type="PROSITE" id="PS51371"/>
    </source>
</evidence>
<dbReference type="Proteomes" id="UP000636579">
    <property type="component" value="Unassembled WGS sequence"/>
</dbReference>
<evidence type="ECO:0000256" key="1">
    <source>
        <dbReference type="ARBA" id="ARBA00023122"/>
    </source>
</evidence>
<keyword evidence="1 2" id="KW-0129">CBS domain</keyword>
<dbReference type="RefSeq" id="WP_192591166.1">
    <property type="nucleotide sequence ID" value="NZ_JADBEE010000001.1"/>
</dbReference>
<dbReference type="InterPro" id="IPR000644">
    <property type="entry name" value="CBS_dom"/>
</dbReference>
<feature type="domain" description="CBS" evidence="3">
    <location>
        <begin position="8"/>
        <end position="64"/>
    </location>
</feature>
<gene>
    <name evidence="4" type="ORF">H4W26_001169</name>
</gene>
<dbReference type="Gene3D" id="3.10.580.10">
    <property type="entry name" value="CBS-domain"/>
    <property type="match status" value="2"/>
</dbReference>
<dbReference type="EMBL" id="JADBEE010000001">
    <property type="protein sequence ID" value="MBE1514414.1"/>
    <property type="molecule type" value="Genomic_DNA"/>
</dbReference>
<dbReference type="PANTHER" id="PTHR43080">
    <property type="entry name" value="CBS DOMAIN-CONTAINING PROTEIN CBSX3, MITOCHONDRIAL"/>
    <property type="match status" value="1"/>
</dbReference>
<protein>
    <submittedName>
        <fullName evidence="4">CBS domain-containing protein</fullName>
    </submittedName>
</protein>
<dbReference type="InterPro" id="IPR046342">
    <property type="entry name" value="CBS_dom_sf"/>
</dbReference>
<feature type="domain" description="CBS" evidence="3">
    <location>
        <begin position="74"/>
        <end position="130"/>
    </location>
</feature>
<evidence type="ECO:0000313" key="5">
    <source>
        <dbReference type="Proteomes" id="UP000636579"/>
    </source>
</evidence>
<dbReference type="InterPro" id="IPR051257">
    <property type="entry name" value="Diverse_CBS-Domain"/>
</dbReference>
<reference evidence="4 5" key="1">
    <citation type="submission" date="2020-10" db="EMBL/GenBank/DDBJ databases">
        <title>Sequencing the genomes of 1000 actinobacteria strains.</title>
        <authorList>
            <person name="Klenk H.-P."/>
        </authorList>
    </citation>
    <scope>NUCLEOTIDE SEQUENCE [LARGE SCALE GENOMIC DNA]</scope>
    <source>
        <strain evidence="4 5">DSM 15474</strain>
    </source>
</reference>
<dbReference type="PANTHER" id="PTHR43080:SF26">
    <property type="entry name" value="REGULATORY PROTEIN"/>
    <property type="match status" value="1"/>
</dbReference>
<dbReference type="SUPFAM" id="SSF54631">
    <property type="entry name" value="CBS-domain pair"/>
    <property type="match status" value="1"/>
</dbReference>
<accession>A0ABR9J5Z2</accession>
<sequence>MATVAHLMTPDVPHLSGHCTLEDATRTMDQARLDALPLCEADGTLLGVVARHNISRAFRSLGELSHSLRAQHLMDPEAPSINLHDAVEKAMAQMAIHQTRYLPVLDGSRVCGMLTSAQIGHERPAVNVEELVDHVKLPAEDAPSSRAQ</sequence>
<dbReference type="Pfam" id="PF00571">
    <property type="entry name" value="CBS"/>
    <property type="match status" value="2"/>
</dbReference>
<dbReference type="SMART" id="SM00116">
    <property type="entry name" value="CBS"/>
    <property type="match status" value="2"/>
</dbReference>
<dbReference type="PROSITE" id="PS51371">
    <property type="entry name" value="CBS"/>
    <property type="match status" value="2"/>
</dbReference>
<evidence type="ECO:0000313" key="4">
    <source>
        <dbReference type="EMBL" id="MBE1514414.1"/>
    </source>
</evidence>
<keyword evidence="5" id="KW-1185">Reference proteome</keyword>
<name>A0ABR9J5Z2_9MICC</name>
<evidence type="ECO:0000256" key="2">
    <source>
        <dbReference type="PROSITE-ProRule" id="PRU00703"/>
    </source>
</evidence>
<organism evidence="4 5">
    <name type="scientific">Nesterenkonia halotolerans</name>
    <dbReference type="NCBI Taxonomy" id="225325"/>
    <lineage>
        <taxon>Bacteria</taxon>
        <taxon>Bacillati</taxon>
        <taxon>Actinomycetota</taxon>
        <taxon>Actinomycetes</taxon>
        <taxon>Micrococcales</taxon>
        <taxon>Micrococcaceae</taxon>
        <taxon>Nesterenkonia</taxon>
    </lineage>
</organism>